<feature type="transmembrane region" description="Helical" evidence="9">
    <location>
        <begin position="43"/>
        <end position="65"/>
    </location>
</feature>
<keyword evidence="6 9" id="KW-0812">Transmembrane</keyword>
<evidence type="ECO:0000313" key="12">
    <source>
        <dbReference type="Proteomes" id="UP000238218"/>
    </source>
</evidence>
<feature type="transmembrane region" description="Helical" evidence="9">
    <location>
        <begin position="151"/>
        <end position="174"/>
    </location>
</feature>
<evidence type="ECO:0000256" key="1">
    <source>
        <dbReference type="ARBA" id="ARBA00004429"/>
    </source>
</evidence>
<name>A0ABX5F5E0_9CHRO</name>
<feature type="transmembrane region" description="Helical" evidence="9">
    <location>
        <begin position="186"/>
        <end position="208"/>
    </location>
</feature>
<evidence type="ECO:0000313" key="11">
    <source>
        <dbReference type="EMBL" id="PSB36675.1"/>
    </source>
</evidence>
<accession>A0ABX5F5E0</accession>
<dbReference type="Proteomes" id="UP000238218">
    <property type="component" value="Unassembled WGS sequence"/>
</dbReference>
<dbReference type="PROSITE" id="PS51012">
    <property type="entry name" value="ABC_TM2"/>
    <property type="match status" value="1"/>
</dbReference>
<keyword evidence="12" id="KW-1185">Reference proteome</keyword>
<protein>
    <recommendedName>
        <fullName evidence="9">Transport permease protein</fullName>
    </recommendedName>
</protein>
<dbReference type="Pfam" id="PF01061">
    <property type="entry name" value="ABC2_membrane"/>
    <property type="match status" value="1"/>
</dbReference>
<evidence type="ECO:0000256" key="4">
    <source>
        <dbReference type="ARBA" id="ARBA00022475"/>
    </source>
</evidence>
<keyword evidence="3 9" id="KW-0813">Transport</keyword>
<evidence type="ECO:0000256" key="8">
    <source>
        <dbReference type="ARBA" id="ARBA00023136"/>
    </source>
</evidence>
<feature type="transmembrane region" description="Helical" evidence="9">
    <location>
        <begin position="77"/>
        <end position="96"/>
    </location>
</feature>
<keyword evidence="8 9" id="KW-0472">Membrane</keyword>
<gene>
    <name evidence="11" type="ORF">C7B81_12095</name>
</gene>
<evidence type="ECO:0000256" key="3">
    <source>
        <dbReference type="ARBA" id="ARBA00022448"/>
    </source>
</evidence>
<evidence type="ECO:0000256" key="7">
    <source>
        <dbReference type="ARBA" id="ARBA00022989"/>
    </source>
</evidence>
<comment type="subcellular location">
    <subcellularLocation>
        <location evidence="1">Cell inner membrane</location>
        <topology evidence="1">Multi-pass membrane protein</topology>
    </subcellularLocation>
    <subcellularLocation>
        <location evidence="9">Cell membrane</location>
        <topology evidence="9">Multi-pass membrane protein</topology>
    </subcellularLocation>
</comment>
<feature type="transmembrane region" description="Helical" evidence="9">
    <location>
        <begin position="228"/>
        <end position="261"/>
    </location>
</feature>
<dbReference type="PANTHER" id="PTHR30413">
    <property type="entry name" value="INNER MEMBRANE TRANSPORT PERMEASE"/>
    <property type="match status" value="1"/>
</dbReference>
<feature type="domain" description="ABC transmembrane type-2" evidence="10">
    <location>
        <begin position="44"/>
        <end position="264"/>
    </location>
</feature>
<comment type="caution">
    <text evidence="11">The sequence shown here is derived from an EMBL/GenBank/DDBJ whole genome shotgun (WGS) entry which is preliminary data.</text>
</comment>
<keyword evidence="5" id="KW-0997">Cell inner membrane</keyword>
<keyword evidence="4 9" id="KW-1003">Cell membrane</keyword>
<proteinExistence type="inferred from homology"/>
<dbReference type="PANTHER" id="PTHR30413:SF8">
    <property type="entry name" value="TRANSPORT PERMEASE PROTEIN"/>
    <property type="match status" value="1"/>
</dbReference>
<dbReference type="EMBL" id="PVWP01000008">
    <property type="protein sequence ID" value="PSB36675.1"/>
    <property type="molecule type" value="Genomic_DNA"/>
</dbReference>
<keyword evidence="7 9" id="KW-1133">Transmembrane helix</keyword>
<dbReference type="RefSeq" id="WP_106222069.1">
    <property type="nucleotide sequence ID" value="NZ_PVWP01000008.1"/>
</dbReference>
<evidence type="ECO:0000259" key="10">
    <source>
        <dbReference type="PROSITE" id="PS51012"/>
    </source>
</evidence>
<evidence type="ECO:0000256" key="5">
    <source>
        <dbReference type="ARBA" id="ARBA00022519"/>
    </source>
</evidence>
<evidence type="ECO:0000256" key="9">
    <source>
        <dbReference type="RuleBase" id="RU361157"/>
    </source>
</evidence>
<evidence type="ECO:0000256" key="6">
    <source>
        <dbReference type="ARBA" id="ARBA00022692"/>
    </source>
</evidence>
<comment type="similarity">
    <text evidence="2 9">Belongs to the ABC-2 integral membrane protein family.</text>
</comment>
<dbReference type="InterPro" id="IPR013525">
    <property type="entry name" value="ABC2_TM"/>
</dbReference>
<organism evidence="11 12">
    <name type="scientific">Aphanothece cf. minutissima CCALA 015</name>
    <dbReference type="NCBI Taxonomy" id="2107695"/>
    <lineage>
        <taxon>Bacteria</taxon>
        <taxon>Bacillati</taxon>
        <taxon>Cyanobacteriota</taxon>
        <taxon>Cyanophyceae</taxon>
        <taxon>Oscillatoriophycideae</taxon>
        <taxon>Chroococcales</taxon>
        <taxon>Aphanothecaceae</taxon>
        <taxon>Aphanothece</taxon>
    </lineage>
</organism>
<feature type="transmembrane region" description="Helical" evidence="9">
    <location>
        <begin position="117"/>
        <end position="145"/>
    </location>
</feature>
<dbReference type="InterPro" id="IPR047817">
    <property type="entry name" value="ABC2_TM_bact-type"/>
</dbReference>
<reference evidence="11 12" key="1">
    <citation type="submission" date="2018-03" db="EMBL/GenBank/DDBJ databases">
        <title>The ancient ancestry and fast evolution of plastids.</title>
        <authorList>
            <person name="Moore K.R."/>
            <person name="Magnabosco C."/>
            <person name="Momper L."/>
            <person name="Gold D.A."/>
            <person name="Bosak T."/>
            <person name="Fournier G.P."/>
        </authorList>
    </citation>
    <scope>NUCLEOTIDE SEQUENCE [LARGE SCALE GENOMIC DNA]</scope>
    <source>
        <strain evidence="11 12">CCALA 015</strain>
    </source>
</reference>
<sequence length="272" mass="30001">MSVTRIQPRRRFSFFEWKEIVEYRDLLYFLALRDIKLRYKQTSLGAVWVILQPLVPAIIFAVLFGNFARLPSNGQPYLLMVFTGLIPWGLFSNSIGRAGTSLVANSGLLSKIYFPRLIIPLASMGSVVVDGLVSLGVLVVLLALFGVGLGWHLLAAPFFLLAAFLMGLGLTLIVASLNVYHRDFGYAVPFALQAWNYLTPIVYSSSLIPEKWLFLYSLNPTVGLIEGFRWSVLGGVPITVTMMASMVSGVVASLVIGMAVFQKIERGFADIV</sequence>
<evidence type="ECO:0000256" key="2">
    <source>
        <dbReference type="ARBA" id="ARBA00007783"/>
    </source>
</evidence>